<keyword evidence="2" id="KW-0732">Signal</keyword>
<feature type="transmembrane region" description="Helical" evidence="1">
    <location>
        <begin position="63"/>
        <end position="82"/>
    </location>
</feature>
<evidence type="ECO:0008006" key="5">
    <source>
        <dbReference type="Google" id="ProtNLM"/>
    </source>
</evidence>
<accession>A0A1L7U1U8</accession>
<evidence type="ECO:0000313" key="4">
    <source>
        <dbReference type="Proteomes" id="UP000184255"/>
    </source>
</evidence>
<protein>
    <recommendedName>
        <fullName evidence="5">Integral membrane protein</fullName>
    </recommendedName>
</protein>
<keyword evidence="1" id="KW-0812">Transmembrane</keyword>
<keyword evidence="4" id="KW-1185">Reference proteome</keyword>
<dbReference type="RefSeq" id="XP_041687292.1">
    <property type="nucleotide sequence ID" value="XM_041821520.1"/>
</dbReference>
<feature type="transmembrane region" description="Helical" evidence="1">
    <location>
        <begin position="89"/>
        <end position="108"/>
    </location>
</feature>
<comment type="caution">
    <text evidence="3">The sequence shown here is derived from an EMBL/GenBank/DDBJ whole genome shotgun (WGS) entry which is preliminary data.</text>
</comment>
<dbReference type="AlphaFoldDB" id="A0A1L7U1U8"/>
<dbReference type="GeneID" id="65087349"/>
<dbReference type="EMBL" id="FCQH01000012">
    <property type="protein sequence ID" value="CVL01965.1"/>
    <property type="molecule type" value="Genomic_DNA"/>
</dbReference>
<feature type="signal peptide" evidence="2">
    <location>
        <begin position="1"/>
        <end position="20"/>
    </location>
</feature>
<dbReference type="VEuPathDB" id="FungiDB:FMAN_08089"/>
<keyword evidence="1" id="KW-0472">Membrane</keyword>
<dbReference type="Proteomes" id="UP000184255">
    <property type="component" value="Unassembled WGS sequence"/>
</dbReference>
<sequence>MNSLIAYTALLFLMVKIIGTAPPQHIFHEPRDYQPTRDRREDNRRYFANMDAWYDMHIQSRVWDIYVGLWWIKLVIALLTLATNGHIPGTLVGSLVYVVFYFFLALVLVAIEALWGAICGLFGCHNLLALWFDP</sequence>
<proteinExistence type="predicted"/>
<organism evidence="3 4">
    <name type="scientific">Fusarium mangiferae</name>
    <name type="common">Mango malformation disease fungus</name>
    <dbReference type="NCBI Taxonomy" id="192010"/>
    <lineage>
        <taxon>Eukaryota</taxon>
        <taxon>Fungi</taxon>
        <taxon>Dikarya</taxon>
        <taxon>Ascomycota</taxon>
        <taxon>Pezizomycotina</taxon>
        <taxon>Sordariomycetes</taxon>
        <taxon>Hypocreomycetidae</taxon>
        <taxon>Hypocreales</taxon>
        <taxon>Nectriaceae</taxon>
        <taxon>Fusarium</taxon>
        <taxon>Fusarium fujikuroi species complex</taxon>
    </lineage>
</organism>
<name>A0A1L7U1U8_FUSMA</name>
<evidence type="ECO:0000256" key="2">
    <source>
        <dbReference type="SAM" id="SignalP"/>
    </source>
</evidence>
<feature type="chain" id="PRO_5013018766" description="Integral membrane protein" evidence="2">
    <location>
        <begin position="21"/>
        <end position="134"/>
    </location>
</feature>
<evidence type="ECO:0000256" key="1">
    <source>
        <dbReference type="SAM" id="Phobius"/>
    </source>
</evidence>
<reference evidence="4" key="1">
    <citation type="journal article" date="2016" name="Genome Biol. Evol.">
        <title>Comparative 'omics' of the Fusarium fujikuroi species complex highlights differences in genetic potential and metabolite synthesis.</title>
        <authorList>
            <person name="Niehaus E.-M."/>
            <person name="Muensterkoetter M."/>
            <person name="Proctor R.H."/>
            <person name="Brown D.W."/>
            <person name="Sharon A."/>
            <person name="Idan Y."/>
            <person name="Oren-Young L."/>
            <person name="Sieber C.M."/>
            <person name="Novak O."/>
            <person name="Pencik A."/>
            <person name="Tarkowska D."/>
            <person name="Hromadova K."/>
            <person name="Freeman S."/>
            <person name="Maymon M."/>
            <person name="Elazar M."/>
            <person name="Youssef S.A."/>
            <person name="El-Shabrawy E.S.M."/>
            <person name="Shalaby A.B.A."/>
            <person name="Houterman P."/>
            <person name="Brock N.L."/>
            <person name="Burkhardt I."/>
            <person name="Tsavkelova E.A."/>
            <person name="Dickschat J.S."/>
            <person name="Galuszka P."/>
            <person name="Gueldener U."/>
            <person name="Tudzynski B."/>
        </authorList>
    </citation>
    <scope>NUCLEOTIDE SEQUENCE [LARGE SCALE GENOMIC DNA]</scope>
    <source>
        <strain evidence="4">MRC7560</strain>
    </source>
</reference>
<evidence type="ECO:0000313" key="3">
    <source>
        <dbReference type="EMBL" id="CVL01965.1"/>
    </source>
</evidence>
<gene>
    <name evidence="3" type="ORF">FMAN_08089</name>
</gene>
<keyword evidence="1" id="KW-1133">Transmembrane helix</keyword>